<gene>
    <name evidence="2" type="ORF">HSR121_1060</name>
</gene>
<dbReference type="Proteomes" id="UP000663525">
    <property type="component" value="Chromosome"/>
</dbReference>
<evidence type="ECO:0000313" key="3">
    <source>
        <dbReference type="Proteomes" id="UP000663525"/>
    </source>
</evidence>
<organism evidence="2 3">
    <name type="scientific">Halapricum desulfuricans</name>
    <dbReference type="NCBI Taxonomy" id="2841257"/>
    <lineage>
        <taxon>Archaea</taxon>
        <taxon>Methanobacteriati</taxon>
        <taxon>Methanobacteriota</taxon>
        <taxon>Stenosarchaea group</taxon>
        <taxon>Halobacteria</taxon>
        <taxon>Halobacteriales</taxon>
        <taxon>Haloarculaceae</taxon>
        <taxon>Halapricum</taxon>
    </lineage>
</organism>
<dbReference type="InterPro" id="IPR036388">
    <property type="entry name" value="WH-like_DNA-bd_sf"/>
</dbReference>
<feature type="domain" description="DUF7344" evidence="1">
    <location>
        <begin position="36"/>
        <end position="114"/>
    </location>
</feature>
<evidence type="ECO:0000313" key="2">
    <source>
        <dbReference type="EMBL" id="QSG05407.1"/>
    </source>
</evidence>
<reference evidence="2" key="1">
    <citation type="submission" date="2020-11" db="EMBL/GenBank/DDBJ databases">
        <title>Carbohydrate-dependent, anaerobic sulfur respiration: A novel catabolism in halophilic archaea.</title>
        <authorList>
            <person name="Sorokin D.Y."/>
            <person name="Messina E."/>
            <person name="Smedile F."/>
            <person name="La Cono V."/>
            <person name="Hallsworth J.E."/>
            <person name="Yakimov M.M."/>
        </authorList>
    </citation>
    <scope>NUCLEOTIDE SEQUENCE</scope>
    <source>
        <strain evidence="2">HSR12-1</strain>
    </source>
</reference>
<proteinExistence type="predicted"/>
<accession>A0A897MY70</accession>
<name>A0A897MY70_9EURY</name>
<dbReference type="Pfam" id="PF24035">
    <property type="entry name" value="DUF7344"/>
    <property type="match status" value="1"/>
</dbReference>
<dbReference type="Gene3D" id="1.10.10.10">
    <property type="entry name" value="Winged helix-like DNA-binding domain superfamily/Winged helix DNA-binding domain"/>
    <property type="match status" value="1"/>
</dbReference>
<sequence>MIILIYNEEYCMTSPEETDRRAASSTSSRLSEDRFYDALSSVQRRRVLYHLLEEGETPIEELATVLTGWEATQGGTMSTPADHTKHYLALHHIHLPLLAEAGLVAWDRESGAVTPESLEPLVREIVRRSVEASRS</sequence>
<dbReference type="AlphaFoldDB" id="A0A897MY70"/>
<dbReference type="EMBL" id="CP064787">
    <property type="protein sequence ID" value="QSG05407.1"/>
    <property type="molecule type" value="Genomic_DNA"/>
</dbReference>
<dbReference type="InterPro" id="IPR055768">
    <property type="entry name" value="DUF7344"/>
</dbReference>
<evidence type="ECO:0000259" key="1">
    <source>
        <dbReference type="Pfam" id="PF24035"/>
    </source>
</evidence>
<protein>
    <submittedName>
        <fullName evidence="2">Putative trancriptional regulator, ArsR family</fullName>
    </submittedName>
</protein>